<sequence>MMGDSEVTIGSGSLALALLFIAFWGEPDLVDALIQHFMNGAAK</sequence>
<gene>
    <name evidence="1" type="ORF">LCGC14_1613180</name>
</gene>
<accession>A0A0F9KNE9</accession>
<evidence type="ECO:0000313" key="1">
    <source>
        <dbReference type="EMBL" id="KKM23633.1"/>
    </source>
</evidence>
<reference evidence="1" key="1">
    <citation type="journal article" date="2015" name="Nature">
        <title>Complex archaea that bridge the gap between prokaryotes and eukaryotes.</title>
        <authorList>
            <person name="Spang A."/>
            <person name="Saw J.H."/>
            <person name="Jorgensen S.L."/>
            <person name="Zaremba-Niedzwiedzka K."/>
            <person name="Martijn J."/>
            <person name="Lind A.E."/>
            <person name="van Eijk R."/>
            <person name="Schleper C."/>
            <person name="Guy L."/>
            <person name="Ettema T.J."/>
        </authorList>
    </citation>
    <scope>NUCLEOTIDE SEQUENCE</scope>
</reference>
<dbReference type="EMBL" id="LAZR01013085">
    <property type="protein sequence ID" value="KKM23633.1"/>
    <property type="molecule type" value="Genomic_DNA"/>
</dbReference>
<name>A0A0F9KNE9_9ZZZZ</name>
<proteinExistence type="predicted"/>
<dbReference type="AlphaFoldDB" id="A0A0F9KNE9"/>
<protein>
    <submittedName>
        <fullName evidence="1">Uncharacterized protein</fullName>
    </submittedName>
</protein>
<organism evidence="1">
    <name type="scientific">marine sediment metagenome</name>
    <dbReference type="NCBI Taxonomy" id="412755"/>
    <lineage>
        <taxon>unclassified sequences</taxon>
        <taxon>metagenomes</taxon>
        <taxon>ecological metagenomes</taxon>
    </lineage>
</organism>
<comment type="caution">
    <text evidence="1">The sequence shown here is derived from an EMBL/GenBank/DDBJ whole genome shotgun (WGS) entry which is preliminary data.</text>
</comment>